<feature type="transmembrane region" description="Helical" evidence="1">
    <location>
        <begin position="12"/>
        <end position="31"/>
    </location>
</feature>
<evidence type="ECO:0000313" key="2">
    <source>
        <dbReference type="EMBL" id="REK86667.1"/>
    </source>
</evidence>
<name>A0A371PW12_STRIH</name>
<feature type="transmembrane region" description="Helical" evidence="1">
    <location>
        <begin position="51"/>
        <end position="73"/>
    </location>
</feature>
<dbReference type="OrthoDB" id="119790at2"/>
<accession>A0A371PW12</accession>
<evidence type="ECO:0000256" key="1">
    <source>
        <dbReference type="SAM" id="Phobius"/>
    </source>
</evidence>
<protein>
    <submittedName>
        <fullName evidence="2">DUF4267 domain-containing protein</fullName>
    </submittedName>
</protein>
<dbReference type="InterPro" id="IPR025363">
    <property type="entry name" value="DUF4267"/>
</dbReference>
<comment type="caution">
    <text evidence="2">The sequence shown here is derived from an EMBL/GenBank/DDBJ whole genome shotgun (WGS) entry which is preliminary data.</text>
</comment>
<reference evidence="2 3" key="1">
    <citation type="submission" date="2018-08" db="EMBL/GenBank/DDBJ databases">
        <title>Streptomyces NEAU-D10 sp. nov., a novel Actinomycete isolated from soil.</title>
        <authorList>
            <person name="Jin L."/>
        </authorList>
    </citation>
    <scope>NUCLEOTIDE SEQUENCE [LARGE SCALE GENOMIC DNA]</scope>
    <source>
        <strain evidence="2 3">NEAU-D10</strain>
    </source>
</reference>
<dbReference type="EMBL" id="QUAC01000241">
    <property type="protein sequence ID" value="REK86667.1"/>
    <property type="molecule type" value="Genomic_DNA"/>
</dbReference>
<gene>
    <name evidence="2" type="ORF">DY245_31025</name>
</gene>
<organism evidence="2 3">
    <name type="scientific">Streptomyces inhibens</name>
    <dbReference type="NCBI Taxonomy" id="2293571"/>
    <lineage>
        <taxon>Bacteria</taxon>
        <taxon>Bacillati</taxon>
        <taxon>Actinomycetota</taxon>
        <taxon>Actinomycetes</taxon>
        <taxon>Kitasatosporales</taxon>
        <taxon>Streptomycetaceae</taxon>
        <taxon>Streptomyces</taxon>
    </lineage>
</organism>
<proteinExistence type="predicted"/>
<keyword evidence="1" id="KW-0472">Membrane</keyword>
<dbReference type="Pfam" id="PF14087">
    <property type="entry name" value="DUF4267"/>
    <property type="match status" value="1"/>
</dbReference>
<sequence length="148" mass="14874">MSFTLSLKSVANTLTVIASVGIAYIGVSYLIDPAGTAPGFGLPAWPHGDAAAFLNIKGVRDVATGITCLALLLTGQRRALSTVMFAFTLIPLGDATVILSHGGSPAAAFGIHVATAALVAATGFTLLRTSTPSGRTEQTSATGSIQAS</sequence>
<dbReference type="Proteomes" id="UP000262477">
    <property type="component" value="Unassembled WGS sequence"/>
</dbReference>
<keyword evidence="1" id="KW-1133">Transmembrane helix</keyword>
<dbReference type="RefSeq" id="WP_128510508.1">
    <property type="nucleotide sequence ID" value="NZ_QUAC01000241.1"/>
</dbReference>
<keyword evidence="3" id="KW-1185">Reference proteome</keyword>
<dbReference type="AlphaFoldDB" id="A0A371PW12"/>
<feature type="transmembrane region" description="Helical" evidence="1">
    <location>
        <begin position="106"/>
        <end position="127"/>
    </location>
</feature>
<keyword evidence="1" id="KW-0812">Transmembrane</keyword>
<feature type="transmembrane region" description="Helical" evidence="1">
    <location>
        <begin position="80"/>
        <end position="100"/>
    </location>
</feature>
<evidence type="ECO:0000313" key="3">
    <source>
        <dbReference type="Proteomes" id="UP000262477"/>
    </source>
</evidence>